<comment type="caution">
    <text evidence="3">The sequence shown here is derived from an EMBL/GenBank/DDBJ whole genome shotgun (WGS) entry which is preliminary data.</text>
</comment>
<dbReference type="Pfam" id="PF04909">
    <property type="entry name" value="Amidohydro_2"/>
    <property type="match status" value="1"/>
</dbReference>
<dbReference type="InterPro" id="IPR032466">
    <property type="entry name" value="Metal_Hydrolase"/>
</dbReference>
<dbReference type="InterPro" id="IPR006680">
    <property type="entry name" value="Amidohydro-rel"/>
</dbReference>
<gene>
    <name evidence="3" type="ORF">H8698_01750</name>
</gene>
<dbReference type="Proteomes" id="UP000611762">
    <property type="component" value="Unassembled WGS sequence"/>
</dbReference>
<dbReference type="SUPFAM" id="SSF51556">
    <property type="entry name" value="Metallo-dependent hydrolases"/>
    <property type="match status" value="1"/>
</dbReference>
<accession>A0A926DL17</accession>
<evidence type="ECO:0000259" key="2">
    <source>
        <dbReference type="Pfam" id="PF04909"/>
    </source>
</evidence>
<dbReference type="GO" id="GO:0016787">
    <property type="term" value="F:hydrolase activity"/>
    <property type="evidence" value="ECO:0007669"/>
    <property type="project" value="InterPro"/>
</dbReference>
<dbReference type="PANTHER" id="PTHR21240">
    <property type="entry name" value="2-AMINO-3-CARBOXYLMUCONATE-6-SEMIALDEHYDE DECARBOXYLASE"/>
    <property type="match status" value="1"/>
</dbReference>
<dbReference type="Gene3D" id="3.20.20.140">
    <property type="entry name" value="Metal-dependent hydrolases"/>
    <property type="match status" value="1"/>
</dbReference>
<dbReference type="GO" id="GO:0019748">
    <property type="term" value="P:secondary metabolic process"/>
    <property type="evidence" value="ECO:0007669"/>
    <property type="project" value="TreeGrafter"/>
</dbReference>
<protein>
    <submittedName>
        <fullName evidence="3">Amidohydrolase family protein</fullName>
    </submittedName>
</protein>
<organism evidence="3 4">
    <name type="scientific">Congzhengia minquanensis</name>
    <dbReference type="NCBI Taxonomy" id="2763657"/>
    <lineage>
        <taxon>Bacteria</taxon>
        <taxon>Bacillati</taxon>
        <taxon>Bacillota</taxon>
        <taxon>Clostridia</taxon>
        <taxon>Eubacteriales</taxon>
        <taxon>Oscillospiraceae</taxon>
        <taxon>Congzhengia</taxon>
    </lineage>
</organism>
<dbReference type="EMBL" id="JACRSU010000001">
    <property type="protein sequence ID" value="MBC8539697.1"/>
    <property type="molecule type" value="Genomic_DNA"/>
</dbReference>
<proteinExistence type="predicted"/>
<dbReference type="RefSeq" id="WP_249310909.1">
    <property type="nucleotide sequence ID" value="NZ_JACRSU010000001.1"/>
</dbReference>
<name>A0A926DL17_9FIRM</name>
<keyword evidence="4" id="KW-1185">Reference proteome</keyword>
<dbReference type="InterPro" id="IPR032465">
    <property type="entry name" value="ACMSD"/>
</dbReference>
<evidence type="ECO:0000313" key="3">
    <source>
        <dbReference type="EMBL" id="MBC8539697.1"/>
    </source>
</evidence>
<dbReference type="AlphaFoldDB" id="A0A926DL17"/>
<reference evidence="3" key="1">
    <citation type="submission" date="2020-08" db="EMBL/GenBank/DDBJ databases">
        <title>Genome public.</title>
        <authorList>
            <person name="Liu C."/>
            <person name="Sun Q."/>
        </authorList>
    </citation>
    <scope>NUCLEOTIDE SEQUENCE</scope>
    <source>
        <strain evidence="3">H8</strain>
    </source>
</reference>
<evidence type="ECO:0000313" key="4">
    <source>
        <dbReference type="Proteomes" id="UP000611762"/>
    </source>
</evidence>
<feature type="domain" description="Amidohydrolase-related" evidence="2">
    <location>
        <begin position="27"/>
        <end position="253"/>
    </location>
</feature>
<dbReference type="PANTHER" id="PTHR21240:SF28">
    <property type="entry name" value="ISO-OROTATE DECARBOXYLASE (EUROFUNG)"/>
    <property type="match status" value="1"/>
</dbReference>
<dbReference type="GO" id="GO:0016831">
    <property type="term" value="F:carboxy-lyase activity"/>
    <property type="evidence" value="ECO:0007669"/>
    <property type="project" value="InterPro"/>
</dbReference>
<keyword evidence="1" id="KW-0456">Lyase</keyword>
<sequence>MSNVNIVANHAHVFPKSFREDGTVDSLKALMDECGILKAVAFAPFSDMVENPNRWLAAELNGEDRLLGFGTVDFSKENIKDQVNEIFALGFRGIKLHPAYQKFSLVSEKAFEVYGQAEKLGLLLSFHTGIHWHRIQDYNVILHDEIAYHFKNLKFTMEHVGGYAYFDQAVGVLCNNPKTTFAGLTSVFDWEMNKFWYLNENRLKDLIHLIGAERCIFGLDFPYNDAEKTKHGIAVLNGLGLTDEQKQMIFGGTLTHLLGI</sequence>
<evidence type="ECO:0000256" key="1">
    <source>
        <dbReference type="ARBA" id="ARBA00023239"/>
    </source>
</evidence>
<dbReference type="GO" id="GO:0005737">
    <property type="term" value="C:cytoplasm"/>
    <property type="evidence" value="ECO:0007669"/>
    <property type="project" value="TreeGrafter"/>
</dbReference>